<evidence type="ECO:0000313" key="2">
    <source>
        <dbReference type="Proteomes" id="UP000178104"/>
    </source>
</evidence>
<evidence type="ECO:0000313" key="1">
    <source>
        <dbReference type="EMBL" id="OGI95101.1"/>
    </source>
</evidence>
<comment type="caution">
    <text evidence="1">The sequence shown here is derived from an EMBL/GenBank/DDBJ whole genome shotgun (WGS) entry which is preliminary data.</text>
</comment>
<dbReference type="Proteomes" id="UP000178104">
    <property type="component" value="Unassembled WGS sequence"/>
</dbReference>
<name>A0A1F6XM49_9BACT</name>
<protein>
    <submittedName>
        <fullName evidence="1">Uncharacterized protein</fullName>
    </submittedName>
</protein>
<sequence>MTRFRQDLDRAIEREKQQEAHRHQQAIERRRIECERSQSEEVLEKSAVSAWKPILATMGQLAIESADYLVESHASPNSTIHVVRRKREAGFFIAEKTFTTPMPSWIISKQTSTHSDGDGYQMRSWEETKGKAMGVDGNLYRFSDCLVWFKNRKFCSEGPLNNSADMPSANVQELLVSFPESSSAYVDTHKPSETETEQMIEAWKGALSNFVVKTVMNQ</sequence>
<gene>
    <name evidence="1" type="ORF">A2917_01775</name>
</gene>
<proteinExistence type="predicted"/>
<accession>A0A1F6XM49</accession>
<dbReference type="AlphaFoldDB" id="A0A1F6XM49"/>
<reference evidence="1 2" key="1">
    <citation type="journal article" date="2016" name="Nat. Commun.">
        <title>Thousands of microbial genomes shed light on interconnected biogeochemical processes in an aquifer system.</title>
        <authorList>
            <person name="Anantharaman K."/>
            <person name="Brown C.T."/>
            <person name="Hug L.A."/>
            <person name="Sharon I."/>
            <person name="Castelle C.J."/>
            <person name="Probst A.J."/>
            <person name="Thomas B.C."/>
            <person name="Singh A."/>
            <person name="Wilkins M.J."/>
            <person name="Karaoz U."/>
            <person name="Brodie E.L."/>
            <person name="Williams K.H."/>
            <person name="Hubbard S.S."/>
            <person name="Banfield J.F."/>
        </authorList>
    </citation>
    <scope>NUCLEOTIDE SEQUENCE [LARGE SCALE GENOMIC DNA]</scope>
</reference>
<organism evidence="1 2">
    <name type="scientific">Candidatus Nomurabacteria bacterium RIFCSPLOWO2_01_FULL_42_17</name>
    <dbReference type="NCBI Taxonomy" id="1801780"/>
    <lineage>
        <taxon>Bacteria</taxon>
        <taxon>Candidatus Nomuraibacteriota</taxon>
    </lineage>
</organism>
<dbReference type="EMBL" id="MFVE01000007">
    <property type="protein sequence ID" value="OGI95101.1"/>
    <property type="molecule type" value="Genomic_DNA"/>
</dbReference>